<evidence type="ECO:0000313" key="2">
    <source>
        <dbReference type="Proteomes" id="UP000001261"/>
    </source>
</evidence>
<sequence>MEPTLDWEVVLSEKWDRMNGIDVESVTLLMGYQKRLVCSFFHCSIFLYRSDKQIRTLEDRHKRLSTIALYYSSHSSLIPSKQHLF</sequence>
<dbReference type="GeneID" id="4561538"/>
<dbReference type="EMBL" id="GG704912">
    <property type="protein sequence ID" value="EAS31328.3"/>
    <property type="molecule type" value="Genomic_DNA"/>
</dbReference>
<gene>
    <name evidence="1" type="ORF">CIMG_06807</name>
</gene>
<protein>
    <submittedName>
        <fullName evidence="1">Uncharacterized protein</fullName>
    </submittedName>
</protein>
<dbReference type="VEuPathDB" id="FungiDB:CIMG_06807"/>
<dbReference type="Proteomes" id="UP000001261">
    <property type="component" value="Unassembled WGS sequence"/>
</dbReference>
<reference evidence="2" key="2">
    <citation type="journal article" date="2010" name="Genome Res.">
        <title>Population genomic sequencing of Coccidioides fungi reveals recent hybridization and transposon control.</title>
        <authorList>
            <person name="Neafsey D.E."/>
            <person name="Barker B.M."/>
            <person name="Sharpton T.J."/>
            <person name="Stajich J.E."/>
            <person name="Park D.J."/>
            <person name="Whiston E."/>
            <person name="Hung C.-Y."/>
            <person name="McMahan C."/>
            <person name="White J."/>
            <person name="Sykes S."/>
            <person name="Heiman D."/>
            <person name="Young S."/>
            <person name="Zeng Q."/>
            <person name="Abouelleil A."/>
            <person name="Aftuck L."/>
            <person name="Bessette D."/>
            <person name="Brown A."/>
            <person name="FitzGerald M."/>
            <person name="Lui A."/>
            <person name="Macdonald J.P."/>
            <person name="Priest M."/>
            <person name="Orbach M.J."/>
            <person name="Galgiani J.N."/>
            <person name="Kirkland T.N."/>
            <person name="Cole G.T."/>
            <person name="Birren B.W."/>
            <person name="Henn M.R."/>
            <person name="Taylor J.W."/>
            <person name="Rounsley S.D."/>
        </authorList>
    </citation>
    <scope>GENOME REANNOTATION</scope>
    <source>
        <strain evidence="2">RS</strain>
    </source>
</reference>
<reference evidence="2" key="1">
    <citation type="journal article" date="2009" name="Genome Res.">
        <title>Comparative genomic analyses of the human fungal pathogens Coccidioides and their relatives.</title>
        <authorList>
            <person name="Sharpton T.J."/>
            <person name="Stajich J.E."/>
            <person name="Rounsley S.D."/>
            <person name="Gardner M.J."/>
            <person name="Wortman J.R."/>
            <person name="Jordar V.S."/>
            <person name="Maiti R."/>
            <person name="Kodira C.D."/>
            <person name="Neafsey D.E."/>
            <person name="Zeng Q."/>
            <person name="Hung C.-Y."/>
            <person name="McMahan C."/>
            <person name="Muszewska A."/>
            <person name="Grynberg M."/>
            <person name="Mandel M.A."/>
            <person name="Kellner E.M."/>
            <person name="Barker B.M."/>
            <person name="Galgiani J.N."/>
            <person name="Orbach M.J."/>
            <person name="Kirkland T.N."/>
            <person name="Cole G.T."/>
            <person name="Henn M.R."/>
            <person name="Birren B.W."/>
            <person name="Taylor J.W."/>
        </authorList>
    </citation>
    <scope>NUCLEOTIDE SEQUENCE [LARGE SCALE GENOMIC DNA]</scope>
    <source>
        <strain evidence="2">RS</strain>
    </source>
</reference>
<keyword evidence="2" id="KW-1185">Reference proteome</keyword>
<dbReference type="InParanoid" id="J3K8Z2"/>
<organism evidence="1 2">
    <name type="scientific">Coccidioides immitis (strain RS)</name>
    <name type="common">Valley fever fungus</name>
    <dbReference type="NCBI Taxonomy" id="246410"/>
    <lineage>
        <taxon>Eukaryota</taxon>
        <taxon>Fungi</taxon>
        <taxon>Dikarya</taxon>
        <taxon>Ascomycota</taxon>
        <taxon>Pezizomycotina</taxon>
        <taxon>Eurotiomycetes</taxon>
        <taxon>Eurotiomycetidae</taxon>
        <taxon>Onygenales</taxon>
        <taxon>Onygenaceae</taxon>
        <taxon>Coccidioides</taxon>
    </lineage>
</organism>
<dbReference type="KEGG" id="cim:CIMG_06807"/>
<evidence type="ECO:0000313" key="1">
    <source>
        <dbReference type="EMBL" id="EAS31328.3"/>
    </source>
</evidence>
<accession>J3K8Z2</accession>
<dbReference type="RefSeq" id="XP_001242911.2">
    <property type="nucleotide sequence ID" value="XM_001242910.2"/>
</dbReference>
<name>J3K8Z2_COCIM</name>
<proteinExistence type="predicted"/>
<dbReference type="AlphaFoldDB" id="J3K8Z2"/>